<dbReference type="EMBL" id="PDSK01000051">
    <property type="protein sequence ID" value="PIE35228.1"/>
    <property type="molecule type" value="Genomic_DNA"/>
</dbReference>
<protein>
    <recommendedName>
        <fullName evidence="4">HTH marR-type domain-containing protein</fullName>
    </recommendedName>
</protein>
<gene>
    <name evidence="5" type="ORF">CSA56_05085</name>
</gene>
<dbReference type="PRINTS" id="PR00598">
    <property type="entry name" value="HTHMARR"/>
</dbReference>
<dbReference type="InterPro" id="IPR036390">
    <property type="entry name" value="WH_DNA-bd_sf"/>
</dbReference>
<dbReference type="SMART" id="SM00347">
    <property type="entry name" value="HTH_MARR"/>
    <property type="match status" value="1"/>
</dbReference>
<dbReference type="PANTHER" id="PTHR42756">
    <property type="entry name" value="TRANSCRIPTIONAL REGULATOR, MARR"/>
    <property type="match status" value="1"/>
</dbReference>
<dbReference type="PROSITE" id="PS50995">
    <property type="entry name" value="HTH_MARR_2"/>
    <property type="match status" value="1"/>
</dbReference>
<name>A0A2G6KHS1_9BACT</name>
<evidence type="ECO:0000256" key="1">
    <source>
        <dbReference type="ARBA" id="ARBA00023015"/>
    </source>
</evidence>
<dbReference type="Pfam" id="PF01047">
    <property type="entry name" value="MarR"/>
    <property type="match status" value="1"/>
</dbReference>
<evidence type="ECO:0000313" key="5">
    <source>
        <dbReference type="EMBL" id="PIE35228.1"/>
    </source>
</evidence>
<keyword evidence="3" id="KW-0804">Transcription</keyword>
<dbReference type="Proteomes" id="UP000230821">
    <property type="component" value="Unassembled WGS sequence"/>
</dbReference>
<evidence type="ECO:0000259" key="4">
    <source>
        <dbReference type="PROSITE" id="PS50995"/>
    </source>
</evidence>
<accession>A0A2G6KHS1</accession>
<proteinExistence type="predicted"/>
<dbReference type="PANTHER" id="PTHR42756:SF1">
    <property type="entry name" value="TRANSCRIPTIONAL REPRESSOR OF EMRAB OPERON"/>
    <property type="match status" value="1"/>
</dbReference>
<dbReference type="GO" id="GO:0003700">
    <property type="term" value="F:DNA-binding transcription factor activity"/>
    <property type="evidence" value="ECO:0007669"/>
    <property type="project" value="InterPro"/>
</dbReference>
<evidence type="ECO:0000256" key="3">
    <source>
        <dbReference type="ARBA" id="ARBA00023163"/>
    </source>
</evidence>
<dbReference type="GO" id="GO:0003677">
    <property type="term" value="F:DNA binding"/>
    <property type="evidence" value="ECO:0007669"/>
    <property type="project" value="UniProtKB-KW"/>
</dbReference>
<reference evidence="5 6" key="1">
    <citation type="submission" date="2017-10" db="EMBL/GenBank/DDBJ databases">
        <title>Novel microbial diversity and functional potential in the marine mammal oral microbiome.</title>
        <authorList>
            <person name="Dudek N.K."/>
            <person name="Sun C.L."/>
            <person name="Burstein D."/>
            <person name="Kantor R.S."/>
            <person name="Aliaga Goltsman D.S."/>
            <person name="Bik E.M."/>
            <person name="Thomas B.C."/>
            <person name="Banfield J.F."/>
            <person name="Relman D.A."/>
        </authorList>
    </citation>
    <scope>NUCLEOTIDE SEQUENCE [LARGE SCALE GENOMIC DNA]</scope>
    <source>
        <strain evidence="5">DOLJORAL78_47_16</strain>
    </source>
</reference>
<dbReference type="InterPro" id="IPR036388">
    <property type="entry name" value="WH-like_DNA-bd_sf"/>
</dbReference>
<keyword evidence="1" id="KW-0805">Transcription regulation</keyword>
<dbReference type="InterPro" id="IPR000835">
    <property type="entry name" value="HTH_MarR-typ"/>
</dbReference>
<evidence type="ECO:0000256" key="2">
    <source>
        <dbReference type="ARBA" id="ARBA00023125"/>
    </source>
</evidence>
<dbReference type="SUPFAM" id="SSF46785">
    <property type="entry name" value="Winged helix' DNA-binding domain"/>
    <property type="match status" value="1"/>
</dbReference>
<keyword evidence="2" id="KW-0238">DNA-binding</keyword>
<sequence length="88" mass="9993">MHAIEKIGITTGSLTVAIDKLEKRGVVVRTPNPDDRRSCVIELTAVGQEVHREHSHYHLNMTQECTAGFSESEKEQFALFIQRFLQNV</sequence>
<dbReference type="AlphaFoldDB" id="A0A2G6KHS1"/>
<feature type="domain" description="HTH marR-type" evidence="4">
    <location>
        <begin position="1"/>
        <end position="86"/>
    </location>
</feature>
<comment type="caution">
    <text evidence="5">The sequence shown here is derived from an EMBL/GenBank/DDBJ whole genome shotgun (WGS) entry which is preliminary data.</text>
</comment>
<evidence type="ECO:0000313" key="6">
    <source>
        <dbReference type="Proteomes" id="UP000230821"/>
    </source>
</evidence>
<organism evidence="5 6">
    <name type="scientific">candidate division KSB3 bacterium</name>
    <dbReference type="NCBI Taxonomy" id="2044937"/>
    <lineage>
        <taxon>Bacteria</taxon>
        <taxon>candidate division KSB3</taxon>
    </lineage>
</organism>
<dbReference type="Gene3D" id="1.10.10.10">
    <property type="entry name" value="Winged helix-like DNA-binding domain superfamily/Winged helix DNA-binding domain"/>
    <property type="match status" value="1"/>
</dbReference>